<name>A0A5N6P3J6_9ASTR</name>
<sequence>MYRHTEKARDELLGGRCNRRHSPTTTCEDDVSDRRLRPFPPAARRCEVHGDAVVLLFLCRCVPSSSSAIRLAPASRPAVFSGCLTQRPSPFFDQNVVDSIDEVPGFDRSWRSFGLRWSHCSFSQSSLSWRSYVTQE</sequence>
<accession>A0A5N6P3J6</accession>
<gene>
    <name evidence="1" type="ORF">E3N88_14581</name>
</gene>
<reference evidence="1 2" key="1">
    <citation type="submission" date="2019-05" db="EMBL/GenBank/DDBJ databases">
        <title>Mikania micrantha, genome provides insights into the molecular mechanism of rapid growth.</title>
        <authorList>
            <person name="Liu B."/>
        </authorList>
    </citation>
    <scope>NUCLEOTIDE SEQUENCE [LARGE SCALE GENOMIC DNA]</scope>
    <source>
        <strain evidence="1">NLD-2019</strain>
        <tissue evidence="1">Leaf</tissue>
    </source>
</reference>
<protein>
    <submittedName>
        <fullName evidence="1">Uncharacterized protein</fullName>
    </submittedName>
</protein>
<evidence type="ECO:0000313" key="2">
    <source>
        <dbReference type="Proteomes" id="UP000326396"/>
    </source>
</evidence>
<dbReference type="AlphaFoldDB" id="A0A5N6P3J6"/>
<proteinExistence type="predicted"/>
<keyword evidence="2" id="KW-1185">Reference proteome</keyword>
<dbReference type="Proteomes" id="UP000326396">
    <property type="component" value="Linkage Group LG15"/>
</dbReference>
<comment type="caution">
    <text evidence="1">The sequence shown here is derived from an EMBL/GenBank/DDBJ whole genome shotgun (WGS) entry which is preliminary data.</text>
</comment>
<evidence type="ECO:0000313" key="1">
    <source>
        <dbReference type="EMBL" id="KAD5803221.1"/>
    </source>
</evidence>
<organism evidence="1 2">
    <name type="scientific">Mikania micrantha</name>
    <name type="common">bitter vine</name>
    <dbReference type="NCBI Taxonomy" id="192012"/>
    <lineage>
        <taxon>Eukaryota</taxon>
        <taxon>Viridiplantae</taxon>
        <taxon>Streptophyta</taxon>
        <taxon>Embryophyta</taxon>
        <taxon>Tracheophyta</taxon>
        <taxon>Spermatophyta</taxon>
        <taxon>Magnoliopsida</taxon>
        <taxon>eudicotyledons</taxon>
        <taxon>Gunneridae</taxon>
        <taxon>Pentapetalae</taxon>
        <taxon>asterids</taxon>
        <taxon>campanulids</taxon>
        <taxon>Asterales</taxon>
        <taxon>Asteraceae</taxon>
        <taxon>Asteroideae</taxon>
        <taxon>Heliantheae alliance</taxon>
        <taxon>Eupatorieae</taxon>
        <taxon>Mikania</taxon>
    </lineage>
</organism>
<dbReference type="EMBL" id="SZYD01000007">
    <property type="protein sequence ID" value="KAD5803221.1"/>
    <property type="molecule type" value="Genomic_DNA"/>
</dbReference>